<protein>
    <recommendedName>
        <fullName evidence="3">HEAT repeat domain-containing protein</fullName>
    </recommendedName>
</protein>
<comment type="caution">
    <text evidence="1">The sequence shown here is derived from an EMBL/GenBank/DDBJ whole genome shotgun (WGS) entry which is preliminary data.</text>
</comment>
<proteinExistence type="predicted"/>
<dbReference type="Gene3D" id="1.25.10.10">
    <property type="entry name" value="Leucine-rich Repeat Variant"/>
    <property type="match status" value="1"/>
</dbReference>
<evidence type="ECO:0008006" key="3">
    <source>
        <dbReference type="Google" id="ProtNLM"/>
    </source>
</evidence>
<dbReference type="SUPFAM" id="SSF48371">
    <property type="entry name" value="ARM repeat"/>
    <property type="match status" value="1"/>
</dbReference>
<organism evidence="1 2">
    <name type="scientific">Mycolicibacterium sphagni</name>
    <dbReference type="NCBI Taxonomy" id="1786"/>
    <lineage>
        <taxon>Bacteria</taxon>
        <taxon>Bacillati</taxon>
        <taxon>Actinomycetota</taxon>
        <taxon>Actinomycetes</taxon>
        <taxon>Mycobacteriales</taxon>
        <taxon>Mycobacteriaceae</taxon>
        <taxon>Mycolicibacterium</taxon>
    </lineage>
</organism>
<reference evidence="1 2" key="1">
    <citation type="submission" date="2019-05" db="EMBL/GenBank/DDBJ databases">
        <title>Mycolicibacterium sphagni ENV482 genome assembly.</title>
        <authorList>
            <person name="Chen W."/>
            <person name="Faulkner N.W."/>
            <person name="Hyman M.R."/>
        </authorList>
    </citation>
    <scope>NUCLEOTIDE SEQUENCE [LARGE SCALE GENOMIC DNA]</scope>
    <source>
        <strain evidence="1 2">ENV482</strain>
    </source>
</reference>
<sequence>MRHGRRLDHRRATSLAVVGRPAFRSGRSELHRLTQWWRNARRITDLTLIERALGDSAWQIRVGAVRALSGAGEAAVESLSRALVDPHLDVRKAAVLGLTRWVSQPAAHDALLGALDDTDADVRAYARQALARRAEFAEVAD</sequence>
<evidence type="ECO:0000313" key="2">
    <source>
        <dbReference type="Proteomes" id="UP000708347"/>
    </source>
</evidence>
<keyword evidence="2" id="KW-1185">Reference proteome</keyword>
<evidence type="ECO:0000313" key="1">
    <source>
        <dbReference type="EMBL" id="NTY62250.1"/>
    </source>
</evidence>
<accession>A0ABX2K7R6</accession>
<gene>
    <name evidence="1" type="ORF">FEG63_22180</name>
</gene>
<dbReference type="InterPro" id="IPR016024">
    <property type="entry name" value="ARM-type_fold"/>
</dbReference>
<dbReference type="EMBL" id="VBSB01000015">
    <property type="protein sequence ID" value="NTY62250.1"/>
    <property type="molecule type" value="Genomic_DNA"/>
</dbReference>
<dbReference type="Proteomes" id="UP000708347">
    <property type="component" value="Unassembled WGS sequence"/>
</dbReference>
<dbReference type="Pfam" id="PF13646">
    <property type="entry name" value="HEAT_2"/>
    <property type="match status" value="1"/>
</dbReference>
<name>A0ABX2K7R6_9MYCO</name>
<dbReference type="InterPro" id="IPR011989">
    <property type="entry name" value="ARM-like"/>
</dbReference>